<dbReference type="GO" id="GO:0020037">
    <property type="term" value="F:heme binding"/>
    <property type="evidence" value="ECO:0007669"/>
    <property type="project" value="InterPro"/>
</dbReference>
<keyword evidence="6" id="KW-0249">Electron transport</keyword>
<dbReference type="PIRSF" id="PIRSF000005">
    <property type="entry name" value="Cytochrome_c4"/>
    <property type="match status" value="1"/>
</dbReference>
<evidence type="ECO:0000313" key="12">
    <source>
        <dbReference type="EMBL" id="BAP55989.1"/>
    </source>
</evidence>
<feature type="chain" id="PRO_5001852802" evidence="10">
    <location>
        <begin position="25"/>
        <end position="201"/>
    </location>
</feature>
<feature type="binding site" description="covalent" evidence="8">
    <location>
        <position position="129"/>
    </location>
    <ligand>
        <name>heme c</name>
        <dbReference type="ChEBI" id="CHEBI:61717"/>
        <label>2</label>
    </ligand>
</feature>
<dbReference type="HOGENOM" id="CLU_076280_3_2_6"/>
<dbReference type="PROSITE" id="PS51007">
    <property type="entry name" value="CYTC"/>
    <property type="match status" value="1"/>
</dbReference>
<dbReference type="EMBL" id="AP014633">
    <property type="protein sequence ID" value="BAP55989.1"/>
    <property type="molecule type" value="Genomic_DNA"/>
</dbReference>
<comment type="subcellular location">
    <subcellularLocation>
        <location evidence="1">Periplasm</location>
    </subcellularLocation>
</comment>
<proteinExistence type="predicted"/>
<evidence type="ECO:0000256" key="8">
    <source>
        <dbReference type="PIRSR" id="PIRSR000005-1"/>
    </source>
</evidence>
<accession>A0A090AFX0</accession>
<dbReference type="InterPro" id="IPR024167">
    <property type="entry name" value="Cytochrome_c4-like"/>
</dbReference>
<evidence type="ECO:0000256" key="3">
    <source>
        <dbReference type="ARBA" id="ARBA00022617"/>
    </source>
</evidence>
<dbReference type="SUPFAM" id="SSF46626">
    <property type="entry name" value="Cytochrome c"/>
    <property type="match status" value="2"/>
</dbReference>
<feature type="binding site" description="axial binding residue" evidence="9">
    <location>
        <position position="40"/>
    </location>
    <ligand>
        <name>heme c</name>
        <dbReference type="ChEBI" id="CHEBI:61717"/>
        <label>1</label>
    </ligand>
    <ligandPart>
        <name>Fe</name>
        <dbReference type="ChEBI" id="CHEBI:18248"/>
    </ligandPart>
</feature>
<evidence type="ECO:0000256" key="4">
    <source>
        <dbReference type="ARBA" id="ARBA00022723"/>
    </source>
</evidence>
<dbReference type="STRING" id="40754.THII_1692"/>
<keyword evidence="5" id="KW-0574">Periplasm</keyword>
<comment type="PTM">
    <text evidence="8">Binds 2 heme c groups covalently per subunit.</text>
</comment>
<dbReference type="PANTHER" id="PTHR33751:SF9">
    <property type="entry name" value="CYTOCHROME C4"/>
    <property type="match status" value="1"/>
</dbReference>
<feature type="binding site" description="axial binding residue" evidence="9">
    <location>
        <position position="130"/>
    </location>
    <ligand>
        <name>heme c</name>
        <dbReference type="ChEBI" id="CHEBI:61717"/>
        <label>2</label>
    </ligand>
    <ligandPart>
        <name>Fe</name>
        <dbReference type="ChEBI" id="CHEBI:18248"/>
    </ligandPart>
</feature>
<dbReference type="AlphaFoldDB" id="A0A090AFX0"/>
<evidence type="ECO:0000256" key="6">
    <source>
        <dbReference type="ARBA" id="ARBA00022982"/>
    </source>
</evidence>
<feature type="binding site" description="covalent" evidence="8">
    <location>
        <position position="126"/>
    </location>
    <ligand>
        <name>heme c</name>
        <dbReference type="ChEBI" id="CHEBI:61717"/>
        <label>2</label>
    </ligand>
</feature>
<keyword evidence="2" id="KW-0813">Transport</keyword>
<feature type="binding site" description="covalent" evidence="8">
    <location>
        <position position="36"/>
    </location>
    <ligand>
        <name>heme c</name>
        <dbReference type="ChEBI" id="CHEBI:61717"/>
        <label>1</label>
    </ligand>
</feature>
<evidence type="ECO:0000313" key="13">
    <source>
        <dbReference type="Proteomes" id="UP000031623"/>
    </source>
</evidence>
<evidence type="ECO:0000256" key="10">
    <source>
        <dbReference type="SAM" id="SignalP"/>
    </source>
</evidence>
<evidence type="ECO:0000256" key="9">
    <source>
        <dbReference type="PIRSR" id="PIRSR000005-2"/>
    </source>
</evidence>
<sequence>MTGKKTRYTLLIAMGLMLNSTTWATTSNLSLLVGNCEGCHGPQGSSLGPATPTIAGMAEDTFLDAMEEYQKDERPSTIMGRIAKGYTEEDFKQMATYFRKQPFVRYPQEVDASKAQQGQKLHEEYCEKCHEDNGFTDEDGSNILAGQWMPYLQFSLADFKAGNREMSKKMKKRLEKMLQAHGEKSLEDIVHFYSSQTEMKK</sequence>
<evidence type="ECO:0000256" key="7">
    <source>
        <dbReference type="ARBA" id="ARBA00023004"/>
    </source>
</evidence>
<keyword evidence="10" id="KW-0732">Signal</keyword>
<dbReference type="Proteomes" id="UP000031623">
    <property type="component" value="Chromosome"/>
</dbReference>
<evidence type="ECO:0000256" key="2">
    <source>
        <dbReference type="ARBA" id="ARBA00022448"/>
    </source>
</evidence>
<evidence type="ECO:0000256" key="1">
    <source>
        <dbReference type="ARBA" id="ARBA00004418"/>
    </source>
</evidence>
<feature type="binding site" description="covalent" evidence="8">
    <location>
        <position position="39"/>
    </location>
    <ligand>
        <name>heme c</name>
        <dbReference type="ChEBI" id="CHEBI:61717"/>
        <label>1</label>
    </ligand>
</feature>
<keyword evidence="13" id="KW-1185">Reference proteome</keyword>
<keyword evidence="7 9" id="KW-0408">Iron</keyword>
<dbReference type="Gene3D" id="1.10.760.10">
    <property type="entry name" value="Cytochrome c-like domain"/>
    <property type="match status" value="2"/>
</dbReference>
<protein>
    <submittedName>
        <fullName evidence="12">Flavocytochrome c subunit fccA</fullName>
    </submittedName>
</protein>
<feature type="domain" description="Cytochrome c" evidence="11">
    <location>
        <begin position="10"/>
        <end position="102"/>
    </location>
</feature>
<organism evidence="12 13">
    <name type="scientific">Thioploca ingrica</name>
    <dbReference type="NCBI Taxonomy" id="40754"/>
    <lineage>
        <taxon>Bacteria</taxon>
        <taxon>Pseudomonadati</taxon>
        <taxon>Pseudomonadota</taxon>
        <taxon>Gammaproteobacteria</taxon>
        <taxon>Thiotrichales</taxon>
        <taxon>Thiotrichaceae</taxon>
        <taxon>Thioploca</taxon>
    </lineage>
</organism>
<keyword evidence="3 8" id="KW-0349">Heme</keyword>
<reference evidence="12 13" key="1">
    <citation type="journal article" date="2014" name="ISME J.">
        <title>Ecophysiology of Thioploca ingrica as revealed by the complete genome sequence supplemented with proteomic evidence.</title>
        <authorList>
            <person name="Kojima H."/>
            <person name="Ogura Y."/>
            <person name="Yamamoto N."/>
            <person name="Togashi T."/>
            <person name="Mori H."/>
            <person name="Watanabe T."/>
            <person name="Nemoto F."/>
            <person name="Kurokawa K."/>
            <person name="Hayashi T."/>
            <person name="Fukui M."/>
        </authorList>
    </citation>
    <scope>NUCLEOTIDE SEQUENCE [LARGE SCALE GENOMIC DNA]</scope>
</reference>
<name>A0A090AFX0_9GAMM</name>
<dbReference type="GO" id="GO:0005506">
    <property type="term" value="F:iron ion binding"/>
    <property type="evidence" value="ECO:0007669"/>
    <property type="project" value="InterPro"/>
</dbReference>
<keyword evidence="4 9" id="KW-0479">Metal-binding</keyword>
<dbReference type="InterPro" id="IPR009056">
    <property type="entry name" value="Cyt_c-like_dom"/>
</dbReference>
<feature type="binding site" description="axial binding residue" evidence="9">
    <location>
        <position position="79"/>
    </location>
    <ligand>
        <name>heme c</name>
        <dbReference type="ChEBI" id="CHEBI:61717"/>
        <label>1</label>
    </ligand>
    <ligandPart>
        <name>Fe</name>
        <dbReference type="ChEBI" id="CHEBI:18248"/>
    </ligandPart>
</feature>
<dbReference type="PANTHER" id="PTHR33751">
    <property type="entry name" value="CBB3-TYPE CYTOCHROME C OXIDASE SUBUNIT FIXP"/>
    <property type="match status" value="1"/>
</dbReference>
<gene>
    <name evidence="12" type="ORF">THII_1692</name>
</gene>
<feature type="binding site" description="axial binding residue" evidence="9">
    <location>
        <position position="170"/>
    </location>
    <ligand>
        <name>heme c</name>
        <dbReference type="ChEBI" id="CHEBI:61717"/>
        <label>2</label>
    </ligand>
    <ligandPart>
        <name>Fe</name>
        <dbReference type="ChEBI" id="CHEBI:18248"/>
    </ligandPart>
</feature>
<dbReference type="InterPro" id="IPR050597">
    <property type="entry name" value="Cytochrome_c_Oxidase_Subunit"/>
</dbReference>
<feature type="signal peptide" evidence="10">
    <location>
        <begin position="1"/>
        <end position="24"/>
    </location>
</feature>
<dbReference type="KEGG" id="tig:THII_1692"/>
<evidence type="ECO:0000259" key="11">
    <source>
        <dbReference type="PROSITE" id="PS51007"/>
    </source>
</evidence>
<dbReference type="GO" id="GO:0042597">
    <property type="term" value="C:periplasmic space"/>
    <property type="evidence" value="ECO:0007669"/>
    <property type="project" value="UniProtKB-SubCell"/>
</dbReference>
<dbReference type="InterPro" id="IPR036909">
    <property type="entry name" value="Cyt_c-like_dom_sf"/>
</dbReference>
<dbReference type="GO" id="GO:0009055">
    <property type="term" value="F:electron transfer activity"/>
    <property type="evidence" value="ECO:0007669"/>
    <property type="project" value="InterPro"/>
</dbReference>
<evidence type="ECO:0000256" key="5">
    <source>
        <dbReference type="ARBA" id="ARBA00022764"/>
    </source>
</evidence>